<comment type="function">
    <text evidence="5">Involved in ribosomal large subunit assembly.</text>
</comment>
<reference evidence="7" key="1">
    <citation type="submission" date="2022-11" db="EMBL/GenBank/DDBJ databases">
        <title>Centuries of genome instability and evolution in soft-shell clam transmissible cancer (bioRxiv).</title>
        <authorList>
            <person name="Hart S.F.M."/>
            <person name="Yonemitsu M.A."/>
            <person name="Giersch R.M."/>
            <person name="Beal B.F."/>
            <person name="Arriagada G."/>
            <person name="Davis B.W."/>
            <person name="Ostrander E.A."/>
            <person name="Goff S.P."/>
            <person name="Metzger M.J."/>
        </authorList>
    </citation>
    <scope>NUCLEOTIDE SEQUENCE</scope>
    <source>
        <strain evidence="7">MELC-2E11</strain>
        <tissue evidence="7">Siphon/mantle</tissue>
    </source>
</reference>
<feature type="compositionally biased region" description="Gly residues" evidence="6">
    <location>
        <begin position="299"/>
        <end position="309"/>
    </location>
</feature>
<organism evidence="7 8">
    <name type="scientific">Mya arenaria</name>
    <name type="common">Soft-shell clam</name>
    <dbReference type="NCBI Taxonomy" id="6604"/>
    <lineage>
        <taxon>Eukaryota</taxon>
        <taxon>Metazoa</taxon>
        <taxon>Spiralia</taxon>
        <taxon>Lophotrochozoa</taxon>
        <taxon>Mollusca</taxon>
        <taxon>Bivalvia</taxon>
        <taxon>Autobranchia</taxon>
        <taxon>Heteroconchia</taxon>
        <taxon>Euheterodonta</taxon>
        <taxon>Imparidentia</taxon>
        <taxon>Neoheterodontei</taxon>
        <taxon>Myida</taxon>
        <taxon>Myoidea</taxon>
        <taxon>Myidae</taxon>
        <taxon>Mya</taxon>
    </lineage>
</organism>
<evidence type="ECO:0000313" key="8">
    <source>
        <dbReference type="Proteomes" id="UP001164746"/>
    </source>
</evidence>
<protein>
    <recommendedName>
        <fullName evidence="5">Ribosome biogenesis regulatory protein</fullName>
    </recommendedName>
</protein>
<evidence type="ECO:0000256" key="1">
    <source>
        <dbReference type="ARBA" id="ARBA00004123"/>
    </source>
</evidence>
<evidence type="ECO:0000256" key="6">
    <source>
        <dbReference type="SAM" id="MobiDB-lite"/>
    </source>
</evidence>
<feature type="compositionally biased region" description="Basic and acidic residues" evidence="6">
    <location>
        <begin position="198"/>
        <end position="208"/>
    </location>
</feature>
<name>A0ABY7DLJ1_MYAAR</name>
<comment type="similarity">
    <text evidence="2 5">Belongs to the RRS1 family.</text>
</comment>
<dbReference type="EMBL" id="CP111013">
    <property type="protein sequence ID" value="WAQ95855.1"/>
    <property type="molecule type" value="Genomic_DNA"/>
</dbReference>
<dbReference type="Pfam" id="PF04939">
    <property type="entry name" value="RRS1"/>
    <property type="match status" value="1"/>
</dbReference>
<accession>A0ABY7DLJ1</accession>
<keyword evidence="3 5" id="KW-0690">Ribosome biogenesis</keyword>
<evidence type="ECO:0000313" key="7">
    <source>
        <dbReference type="EMBL" id="WAQ95855.1"/>
    </source>
</evidence>
<comment type="subcellular location">
    <subcellularLocation>
        <location evidence="1 5">Nucleus</location>
    </subcellularLocation>
</comment>
<evidence type="ECO:0000256" key="5">
    <source>
        <dbReference type="RuleBase" id="RU364132"/>
    </source>
</evidence>
<dbReference type="Proteomes" id="UP001164746">
    <property type="component" value="Chromosome 2"/>
</dbReference>
<keyword evidence="4 5" id="KW-0539">Nucleus</keyword>
<feature type="region of interest" description="Disordered" evidence="6">
    <location>
        <begin position="198"/>
        <end position="309"/>
    </location>
</feature>
<feature type="compositionally biased region" description="Basic and acidic residues" evidence="6">
    <location>
        <begin position="254"/>
        <end position="270"/>
    </location>
</feature>
<proteinExistence type="inferred from homology"/>
<feature type="compositionally biased region" description="Basic and acidic residues" evidence="6">
    <location>
        <begin position="218"/>
        <end position="228"/>
    </location>
</feature>
<evidence type="ECO:0000256" key="3">
    <source>
        <dbReference type="ARBA" id="ARBA00022517"/>
    </source>
</evidence>
<evidence type="ECO:0000256" key="2">
    <source>
        <dbReference type="ARBA" id="ARBA00010077"/>
    </source>
</evidence>
<evidence type="ECO:0000256" key="4">
    <source>
        <dbReference type="ARBA" id="ARBA00023242"/>
    </source>
</evidence>
<dbReference type="InterPro" id="IPR007023">
    <property type="entry name" value="Ribosom_reg"/>
</dbReference>
<gene>
    <name evidence="7" type="ORF">MAR_028545</name>
</gene>
<sequence>MADIVENVLREAAEKEAKYKTTEVIKDIDLDIDAGNLFTYDSNPFDSKKTRSNREAFLKDLARDNTQLLINKIWQLPTERIENVVVAQLPGPSTPIPREKPVPKPKPETKWEKYAKIKGIQNKKKSRMVWDEESKTYKPRWGYKRGRDETKSFALVVPQNVDPYEDQFAKKMSEKKERDYLSKALAVAKTSTASIGKFTDKLPKEKAPKNMGKKRKSNHGDIKTEMTRQMDILNNLHSGRPIVDKTKAANMQNRDWESERSKRRREDPELHRKKPKGKRSNQGKKGNLRNFKGGKKGRGGGGGGRGGKS</sequence>
<keyword evidence="8" id="KW-1185">Reference proteome</keyword>
<feature type="compositionally biased region" description="Basic residues" evidence="6">
    <location>
        <begin position="271"/>
        <end position="282"/>
    </location>
</feature>